<dbReference type="InterPro" id="IPR027051">
    <property type="entry name" value="XdhC_Rossmann_dom"/>
</dbReference>
<dbReference type="Gene3D" id="3.40.50.720">
    <property type="entry name" value="NAD(P)-binding Rossmann-like Domain"/>
    <property type="match status" value="1"/>
</dbReference>
<evidence type="ECO:0000259" key="2">
    <source>
        <dbReference type="Pfam" id="PF13478"/>
    </source>
</evidence>
<proteinExistence type="predicted"/>
<dbReference type="Proteomes" id="UP001153642">
    <property type="component" value="Unassembled WGS sequence"/>
</dbReference>
<dbReference type="Pfam" id="PF02625">
    <property type="entry name" value="XdhC_CoxI"/>
    <property type="match status" value="1"/>
</dbReference>
<evidence type="ECO:0000259" key="1">
    <source>
        <dbReference type="Pfam" id="PF02625"/>
    </source>
</evidence>
<feature type="domain" description="XdhC- CoxI" evidence="1">
    <location>
        <begin position="18"/>
        <end position="82"/>
    </location>
</feature>
<protein>
    <submittedName>
        <fullName evidence="3">XdhC family protein</fullName>
    </submittedName>
</protein>
<evidence type="ECO:0000313" key="4">
    <source>
        <dbReference type="Proteomes" id="UP001153642"/>
    </source>
</evidence>
<name>A0ABT6FWP3_9FLAO</name>
<dbReference type="Pfam" id="PF13478">
    <property type="entry name" value="XdhC_C"/>
    <property type="match status" value="1"/>
</dbReference>
<sequence length="339" mass="37835">MMHELQHIVTFYKKAKTKGERCVLATVVALEGSSYRKPGVRMLIHENGTMIGAVSGGCVEKEVQRQSLSVFNDDIPKLITYDGRYRLGCEGILYILIEPFDVSNEFLSAFDEAINKRKALHLHSFFEAKDGADVRYGTLVTFPGDAVFPFNQKLSRVSPASLDVFVQTLKPSLKLLVIGAEHDAVQLCAMASSCGWEITIVAPETDPKTLENFPGAKAIVNTRPEIFDPAIIDNQTAVVLMTHSYSKDLQYLLKLTNKKHRYLGILGPLRRREKLFNELTEHQPDIDLDFFESVHGPAGVNIGAETPQEIAVSIIAEILSVFREQKVIPLKNKKGRIHT</sequence>
<dbReference type="PANTHER" id="PTHR30388">
    <property type="entry name" value="ALDEHYDE OXIDOREDUCTASE MOLYBDENUM COFACTOR ASSEMBLY PROTEIN"/>
    <property type="match status" value="1"/>
</dbReference>
<organism evidence="3 4">
    <name type="scientific">Galbibacter pacificus</name>
    <dbReference type="NCBI Taxonomy" id="2996052"/>
    <lineage>
        <taxon>Bacteria</taxon>
        <taxon>Pseudomonadati</taxon>
        <taxon>Bacteroidota</taxon>
        <taxon>Flavobacteriia</taxon>
        <taxon>Flavobacteriales</taxon>
        <taxon>Flavobacteriaceae</taxon>
        <taxon>Galbibacter</taxon>
    </lineage>
</organism>
<evidence type="ECO:0000313" key="3">
    <source>
        <dbReference type="EMBL" id="MDG3587529.1"/>
    </source>
</evidence>
<comment type="caution">
    <text evidence="3">The sequence shown here is derived from an EMBL/GenBank/DDBJ whole genome shotgun (WGS) entry which is preliminary data.</text>
</comment>
<reference evidence="3" key="1">
    <citation type="submission" date="2022-11" db="EMBL/GenBank/DDBJ databases">
        <title>High-quality draft genome sequence of Galbibacter sp. strain CMA-7.</title>
        <authorList>
            <person name="Wei L."/>
            <person name="Dong C."/>
            <person name="Shao Z."/>
        </authorList>
    </citation>
    <scope>NUCLEOTIDE SEQUENCE</scope>
    <source>
        <strain evidence="3">CMA-7</strain>
    </source>
</reference>
<dbReference type="PANTHER" id="PTHR30388:SF4">
    <property type="entry name" value="MOLYBDENUM COFACTOR INSERTION CHAPERONE PAOD"/>
    <property type="match status" value="1"/>
</dbReference>
<gene>
    <name evidence="3" type="ORF">OSR52_16845</name>
</gene>
<keyword evidence="4" id="KW-1185">Reference proteome</keyword>
<dbReference type="InterPro" id="IPR003777">
    <property type="entry name" value="XdhC_CoxI"/>
</dbReference>
<dbReference type="EMBL" id="JAPMUA010000007">
    <property type="protein sequence ID" value="MDG3587529.1"/>
    <property type="molecule type" value="Genomic_DNA"/>
</dbReference>
<accession>A0ABT6FWP3</accession>
<feature type="domain" description="XdhC Rossmann" evidence="2">
    <location>
        <begin position="175"/>
        <end position="318"/>
    </location>
</feature>
<dbReference type="InterPro" id="IPR052698">
    <property type="entry name" value="MoCofactor_Util/Proc"/>
</dbReference>
<dbReference type="RefSeq" id="WP_277901238.1">
    <property type="nucleotide sequence ID" value="NZ_JAPMUA010000007.1"/>
</dbReference>